<reference evidence="3" key="1">
    <citation type="journal article" date="2011" name="MBio">
        <title>Novel metabolic attributes of the genus Cyanothece, comprising a group of unicellular nitrogen-fixing Cyanobacteria.</title>
        <authorList>
            <person name="Bandyopadhyay A."/>
            <person name="Elvitigala T."/>
            <person name="Welsh E."/>
            <person name="Stockel J."/>
            <person name="Liberton M."/>
            <person name="Min H."/>
            <person name="Sherman L.A."/>
            <person name="Pakrasi H.B."/>
        </authorList>
    </citation>
    <scope>NUCLEOTIDE SEQUENCE [LARGE SCALE GENOMIC DNA]</scope>
    <source>
        <strain evidence="3">PCC 7822</strain>
    </source>
</reference>
<dbReference type="AlphaFoldDB" id="E0U9Y8"/>
<organism evidence="2 3">
    <name type="scientific">Gloeothece verrucosa (strain PCC 7822)</name>
    <name type="common">Cyanothece sp. (strain PCC 7822)</name>
    <dbReference type="NCBI Taxonomy" id="497965"/>
    <lineage>
        <taxon>Bacteria</taxon>
        <taxon>Bacillati</taxon>
        <taxon>Cyanobacteriota</taxon>
        <taxon>Cyanophyceae</taxon>
        <taxon>Oscillatoriophycideae</taxon>
        <taxon>Chroococcales</taxon>
        <taxon>Aphanothecaceae</taxon>
        <taxon>Gloeothece</taxon>
        <taxon>Gloeothece verrucosa</taxon>
    </lineage>
</organism>
<feature type="transmembrane region" description="Helical" evidence="1">
    <location>
        <begin position="12"/>
        <end position="35"/>
    </location>
</feature>
<dbReference type="EMBL" id="CP002198">
    <property type="protein sequence ID" value="ADN15058.1"/>
    <property type="molecule type" value="Genomic_DNA"/>
</dbReference>
<keyword evidence="1" id="KW-1133">Transmembrane helix</keyword>
<proteinExistence type="predicted"/>
<feature type="transmembrane region" description="Helical" evidence="1">
    <location>
        <begin position="89"/>
        <end position="110"/>
    </location>
</feature>
<keyword evidence="3" id="KW-1185">Reference proteome</keyword>
<dbReference type="HOGENOM" id="CLU_2205706_0_0_3"/>
<dbReference type="RefSeq" id="WP_013323151.1">
    <property type="nucleotide sequence ID" value="NC_014501.1"/>
</dbReference>
<name>E0U9Y8_GLOV7</name>
<evidence type="ECO:0000313" key="2">
    <source>
        <dbReference type="EMBL" id="ADN15058.1"/>
    </source>
</evidence>
<dbReference type="STRING" id="497965.Cyan7822_3103"/>
<gene>
    <name evidence="2" type="ordered locus">Cyan7822_3103</name>
</gene>
<keyword evidence="1" id="KW-0812">Transmembrane</keyword>
<evidence type="ECO:0000313" key="3">
    <source>
        <dbReference type="Proteomes" id="UP000008206"/>
    </source>
</evidence>
<accession>E0U9Y8</accession>
<evidence type="ECO:0000256" key="1">
    <source>
        <dbReference type="SAM" id="Phobius"/>
    </source>
</evidence>
<sequence>MERVPPGVKKIFKSYLIVIAVDLIISIIITVIYQIKNSSFSIINDSKNIFVGTKYVPFAFLVTLAFAQSFILLPASLILLFLRKWEIAVGIILADLTMLFLGALLCGGVLG</sequence>
<dbReference type="KEGG" id="cyj:Cyan7822_3103"/>
<dbReference type="Proteomes" id="UP000008206">
    <property type="component" value="Chromosome"/>
</dbReference>
<protein>
    <submittedName>
        <fullName evidence="2">Uncharacterized protein</fullName>
    </submittedName>
</protein>
<keyword evidence="1" id="KW-0472">Membrane</keyword>
<feature type="transmembrane region" description="Helical" evidence="1">
    <location>
        <begin position="55"/>
        <end position="82"/>
    </location>
</feature>